<reference evidence="2" key="1">
    <citation type="journal article" date="2015" name="Nature">
        <title>Complex archaea that bridge the gap between prokaryotes and eukaryotes.</title>
        <authorList>
            <person name="Spang A."/>
            <person name="Saw J.H."/>
            <person name="Jorgensen S.L."/>
            <person name="Zaremba-Niedzwiedzka K."/>
            <person name="Martijn J."/>
            <person name="Lind A.E."/>
            <person name="van Eijk R."/>
            <person name="Schleper C."/>
            <person name="Guy L."/>
            <person name="Ettema T.J."/>
        </authorList>
    </citation>
    <scope>NUCLEOTIDE SEQUENCE</scope>
</reference>
<protein>
    <recommendedName>
        <fullName evidence="1">Gp28/Gp37-like domain-containing protein</fullName>
    </recommendedName>
</protein>
<comment type="caution">
    <text evidence="2">The sequence shown here is derived from an EMBL/GenBank/DDBJ whole genome shotgun (WGS) entry which is preliminary data.</text>
</comment>
<evidence type="ECO:0000259" key="1">
    <source>
        <dbReference type="Pfam" id="PF14594"/>
    </source>
</evidence>
<gene>
    <name evidence="2" type="ORF">LCGC14_1803190</name>
</gene>
<sequence length="399" mass="43931">MADNIAARYYVRLKDQSGEQVALFDNWLSLEYTKTINDLYGYTLKFVDDGDARFDLFEIDGQIEVYRSIPGTLDWYLEFEGFHRGVRREISSGGVETFISDGVGYNDFLARTIIAYKAGSVRADKNGAAESAMKEYVSENCTGIGDQTVVGRLNYDSDDAVFLYNAALPGLSIDTDTGAGITWSGSRAYENLLDVLKDIATLASIDFLIEGTGPATFIFKTFIDQIGSDRTEDGLDASTGLNGAGNVPVTFSVAIGNVQNIQYELDRLTEANAIVVTGKGDVSTRDTETRRNTTAIAVSPWNRREISRSAPTQDFDFQLQDFGDEVLEEAGAKESFTFLPLQQPKSLYGVHYFFGDKVTVVYGSIKRNRRITGIGVRVAGNRDTLALTLDDVITTSEEE</sequence>
<dbReference type="Pfam" id="PF14594">
    <property type="entry name" value="Sipho_Gp37"/>
    <property type="match status" value="1"/>
</dbReference>
<dbReference type="EMBL" id="LAZR01017406">
    <property type="protein sequence ID" value="KKM00560.1"/>
    <property type="molecule type" value="Genomic_DNA"/>
</dbReference>
<name>A0A0F9GNU5_9ZZZZ</name>
<dbReference type="AlphaFoldDB" id="A0A0F9GNU5"/>
<evidence type="ECO:0000313" key="2">
    <source>
        <dbReference type="EMBL" id="KKM00560.1"/>
    </source>
</evidence>
<feature type="domain" description="Gp28/Gp37-like" evidence="1">
    <location>
        <begin position="125"/>
        <end position="378"/>
    </location>
</feature>
<organism evidence="2">
    <name type="scientific">marine sediment metagenome</name>
    <dbReference type="NCBI Taxonomy" id="412755"/>
    <lineage>
        <taxon>unclassified sequences</taxon>
        <taxon>metagenomes</taxon>
        <taxon>ecological metagenomes</taxon>
    </lineage>
</organism>
<accession>A0A0F9GNU5</accession>
<proteinExistence type="predicted"/>
<dbReference type="InterPro" id="IPR029432">
    <property type="entry name" value="Gp28/Gp37-like_dom"/>
</dbReference>